<reference evidence="2 3" key="1">
    <citation type="submission" date="2015-10" db="EMBL/GenBank/DDBJ databases">
        <authorList>
            <person name="Gilbert D.G."/>
        </authorList>
    </citation>
    <scope>NUCLEOTIDE SEQUENCE [LARGE SCALE GENOMIC DNA]</scope>
    <source>
        <strain evidence="2 3">ChDC F311</strain>
    </source>
</reference>
<gene>
    <name evidence="2" type="ORF">RO03_06640</name>
</gene>
<dbReference type="GO" id="GO:0120147">
    <property type="term" value="F:formylglycine-generating oxidase activity"/>
    <property type="evidence" value="ECO:0007669"/>
    <property type="project" value="TreeGrafter"/>
</dbReference>
<evidence type="ECO:0000313" key="2">
    <source>
        <dbReference type="EMBL" id="KUL99197.1"/>
    </source>
</evidence>
<dbReference type="SUPFAM" id="SSF56436">
    <property type="entry name" value="C-type lectin-like"/>
    <property type="match status" value="1"/>
</dbReference>
<dbReference type="Gene3D" id="3.90.1580.10">
    <property type="entry name" value="paralog of FGE (formylglycine-generating enzyme)"/>
    <property type="match status" value="1"/>
</dbReference>
<dbReference type="Proteomes" id="UP000054800">
    <property type="component" value="Unassembled WGS sequence"/>
</dbReference>
<feature type="domain" description="Sulfatase-modifying factor enzyme-like" evidence="1">
    <location>
        <begin position="227"/>
        <end position="444"/>
    </location>
</feature>
<accession>A0A0X3Y2G2</accession>
<dbReference type="OrthoDB" id="9768004at2"/>
<protein>
    <recommendedName>
        <fullName evidence="1">Sulfatase-modifying factor enzyme-like domain-containing protein</fullName>
    </recommendedName>
</protein>
<name>A0A0X3Y2G2_FUSNC</name>
<dbReference type="InterPro" id="IPR042095">
    <property type="entry name" value="SUMF_sf"/>
</dbReference>
<dbReference type="PANTHER" id="PTHR23150:SF19">
    <property type="entry name" value="FORMYLGLYCINE-GENERATING ENZYME"/>
    <property type="match status" value="1"/>
</dbReference>
<proteinExistence type="predicted"/>
<sequence length="446" mass="52325">MRKSILKFLEERGAVLWIKTYDSQEMMNMVIESLNNLENKKFYIYEKGKTINQQENILESKMNELFTTLDELYPQGIRKTPVFLLIKESAEEILKKNNLDYIKEIVETKRENPKYNFTIIIIDNENIPTQLNNLASFVDKLELDNENNIRNYILNLSRFEKINLNSEEIEEVIGLLKSNIRKIANKKKQNIEENKFKDMVFVKGGSYKPEFIDEEKEVFDIEVCKYLVTQDMWQEIMKDNPSNFQGEKRPVDSVSWWEALEYCNKLSEKHNLEPVYDLSQRKQGVLKIFQLNSEVVYPDVADFQKTEGFRLPTQIEWEWFARGGEIAIQEETFEYKYSGSNNIDEVAWYNMTASNKTHNVGLKKANQLGLYDCTGNIWEWCYDTIEGSIPQGALYIYTALDSSKKYRELRGGSWANGVDTSTVTFRDYYDASYGESNIGFRIVRTI</sequence>
<dbReference type="InterPro" id="IPR051043">
    <property type="entry name" value="Sulfatase_Mod_Factor_Kinase"/>
</dbReference>
<evidence type="ECO:0000259" key="1">
    <source>
        <dbReference type="Pfam" id="PF03781"/>
    </source>
</evidence>
<evidence type="ECO:0000313" key="3">
    <source>
        <dbReference type="Proteomes" id="UP000054800"/>
    </source>
</evidence>
<dbReference type="AlphaFoldDB" id="A0A0X3Y2G2"/>
<dbReference type="InterPro" id="IPR005532">
    <property type="entry name" value="SUMF_dom"/>
</dbReference>
<dbReference type="Pfam" id="PF03781">
    <property type="entry name" value="FGE-sulfatase"/>
    <property type="match status" value="1"/>
</dbReference>
<dbReference type="RefSeq" id="WP_029597507.1">
    <property type="nucleotide sequence ID" value="NZ_CP022122.1"/>
</dbReference>
<dbReference type="PANTHER" id="PTHR23150">
    <property type="entry name" value="SULFATASE MODIFYING FACTOR 1, 2"/>
    <property type="match status" value="1"/>
</dbReference>
<dbReference type="InterPro" id="IPR016187">
    <property type="entry name" value="CTDL_fold"/>
</dbReference>
<comment type="caution">
    <text evidence="2">The sequence shown here is derived from an EMBL/GenBank/DDBJ whole genome shotgun (WGS) entry which is preliminary data.</text>
</comment>
<dbReference type="EMBL" id="LMVH01000001">
    <property type="protein sequence ID" value="KUL99197.1"/>
    <property type="molecule type" value="Genomic_DNA"/>
</dbReference>
<organism evidence="2 3">
    <name type="scientific">Fusobacterium nucleatum subsp. nucleatum</name>
    <dbReference type="NCBI Taxonomy" id="76856"/>
    <lineage>
        <taxon>Bacteria</taxon>
        <taxon>Fusobacteriati</taxon>
        <taxon>Fusobacteriota</taxon>
        <taxon>Fusobacteriia</taxon>
        <taxon>Fusobacteriales</taxon>
        <taxon>Fusobacteriaceae</taxon>
        <taxon>Fusobacterium</taxon>
    </lineage>
</organism>